<evidence type="ECO:0000313" key="7">
    <source>
        <dbReference type="Proteomes" id="UP000192790"/>
    </source>
</evidence>
<dbReference type="Gene3D" id="3.40.190.290">
    <property type="match status" value="1"/>
</dbReference>
<sequence>MDIRQLSAFCQLCRLKNFTKTAGALGYAQSSITFQIKQLEAELGTKLFERIGKSVYLTESGRRILPHAQKMLFLAKDIKEAANGDASFKGTIAIGAAESICTYRLPYLLKTYKAAHPDVEVCLRLMDYDDFLPALNENRIDIAFSIGVPLNAPSVDILLEHPESIAVLSAPGHPLAGKECISAQDFSGEKFLLTSVECQYHKAFMNDMSEKGVTVCPVLETESLQAIKKMTAIGFGLCVLPEVAVLDEIGGQSLFRLPYKTEYRIVSQVLVHKDKWISPLLDEFVHTVLDEYAKSE</sequence>
<dbReference type="GO" id="GO:0003700">
    <property type="term" value="F:DNA-binding transcription factor activity"/>
    <property type="evidence" value="ECO:0007669"/>
    <property type="project" value="InterPro"/>
</dbReference>
<dbReference type="STRING" id="1122930.SAMN02745168_1232"/>
<dbReference type="InterPro" id="IPR036390">
    <property type="entry name" value="WH_DNA-bd_sf"/>
</dbReference>
<dbReference type="PRINTS" id="PR00039">
    <property type="entry name" value="HTHLYSR"/>
</dbReference>
<dbReference type="RefSeq" id="WP_084233850.1">
    <property type="nucleotide sequence ID" value="NZ_FWXW01000002.1"/>
</dbReference>
<name>A0A1W1ZM95_9FIRM</name>
<proteinExistence type="inferred from homology"/>
<dbReference type="AlphaFoldDB" id="A0A1W1ZM95"/>
<keyword evidence="4" id="KW-0804">Transcription</keyword>
<dbReference type="InterPro" id="IPR036388">
    <property type="entry name" value="WH-like_DNA-bd_sf"/>
</dbReference>
<dbReference type="SUPFAM" id="SSF53850">
    <property type="entry name" value="Periplasmic binding protein-like II"/>
    <property type="match status" value="1"/>
</dbReference>
<dbReference type="InterPro" id="IPR000847">
    <property type="entry name" value="LysR_HTH_N"/>
</dbReference>
<organism evidence="6 7">
    <name type="scientific">Papillibacter cinnamivorans DSM 12816</name>
    <dbReference type="NCBI Taxonomy" id="1122930"/>
    <lineage>
        <taxon>Bacteria</taxon>
        <taxon>Bacillati</taxon>
        <taxon>Bacillota</taxon>
        <taxon>Clostridia</taxon>
        <taxon>Eubacteriales</taxon>
        <taxon>Oscillospiraceae</taxon>
        <taxon>Papillibacter</taxon>
    </lineage>
</organism>
<dbReference type="PANTHER" id="PTHR30126:SF100">
    <property type="entry name" value="LYSR-FAMILY TRANSCRIPTIONAL REGULATOR"/>
    <property type="match status" value="1"/>
</dbReference>
<evidence type="ECO:0000259" key="5">
    <source>
        <dbReference type="PROSITE" id="PS50931"/>
    </source>
</evidence>
<dbReference type="GO" id="GO:0000976">
    <property type="term" value="F:transcription cis-regulatory region binding"/>
    <property type="evidence" value="ECO:0007669"/>
    <property type="project" value="TreeGrafter"/>
</dbReference>
<dbReference type="PROSITE" id="PS50931">
    <property type="entry name" value="HTH_LYSR"/>
    <property type="match status" value="1"/>
</dbReference>
<evidence type="ECO:0000256" key="4">
    <source>
        <dbReference type="ARBA" id="ARBA00023163"/>
    </source>
</evidence>
<reference evidence="6 7" key="1">
    <citation type="submission" date="2017-04" db="EMBL/GenBank/DDBJ databases">
        <authorList>
            <person name="Afonso C.L."/>
            <person name="Miller P.J."/>
            <person name="Scott M.A."/>
            <person name="Spackman E."/>
            <person name="Goraichik I."/>
            <person name="Dimitrov K.M."/>
            <person name="Suarez D.L."/>
            <person name="Swayne D.E."/>
        </authorList>
    </citation>
    <scope>NUCLEOTIDE SEQUENCE [LARGE SCALE GENOMIC DNA]</scope>
    <source>
        <strain evidence="6 7">DSM 12816</strain>
    </source>
</reference>
<dbReference type="CDD" id="cd05466">
    <property type="entry name" value="PBP2_LTTR_substrate"/>
    <property type="match status" value="1"/>
</dbReference>
<keyword evidence="3 6" id="KW-0238">DNA-binding</keyword>
<dbReference type="PANTHER" id="PTHR30126">
    <property type="entry name" value="HTH-TYPE TRANSCRIPTIONAL REGULATOR"/>
    <property type="match status" value="1"/>
</dbReference>
<feature type="domain" description="HTH lysR-type" evidence="5">
    <location>
        <begin position="1"/>
        <end position="58"/>
    </location>
</feature>
<keyword evidence="2" id="KW-0805">Transcription regulation</keyword>
<dbReference type="SUPFAM" id="SSF46785">
    <property type="entry name" value="Winged helix' DNA-binding domain"/>
    <property type="match status" value="1"/>
</dbReference>
<dbReference type="EMBL" id="FWXW01000002">
    <property type="protein sequence ID" value="SMC49373.1"/>
    <property type="molecule type" value="Genomic_DNA"/>
</dbReference>
<evidence type="ECO:0000256" key="3">
    <source>
        <dbReference type="ARBA" id="ARBA00023125"/>
    </source>
</evidence>
<dbReference type="Gene3D" id="1.10.10.10">
    <property type="entry name" value="Winged helix-like DNA-binding domain superfamily/Winged helix DNA-binding domain"/>
    <property type="match status" value="1"/>
</dbReference>
<dbReference type="Pfam" id="PF00126">
    <property type="entry name" value="HTH_1"/>
    <property type="match status" value="1"/>
</dbReference>
<protein>
    <submittedName>
        <fullName evidence="6">DNA-binding transcriptional regulator, LysR family</fullName>
    </submittedName>
</protein>
<dbReference type="FunFam" id="1.10.10.10:FF:000001">
    <property type="entry name" value="LysR family transcriptional regulator"/>
    <property type="match status" value="1"/>
</dbReference>
<accession>A0A1W1ZM95</accession>
<evidence type="ECO:0000256" key="1">
    <source>
        <dbReference type="ARBA" id="ARBA00009437"/>
    </source>
</evidence>
<dbReference type="InterPro" id="IPR005119">
    <property type="entry name" value="LysR_subst-bd"/>
</dbReference>
<dbReference type="Proteomes" id="UP000192790">
    <property type="component" value="Unassembled WGS sequence"/>
</dbReference>
<dbReference type="OrthoDB" id="119203at2"/>
<keyword evidence="7" id="KW-1185">Reference proteome</keyword>
<evidence type="ECO:0000256" key="2">
    <source>
        <dbReference type="ARBA" id="ARBA00023015"/>
    </source>
</evidence>
<comment type="similarity">
    <text evidence="1">Belongs to the LysR transcriptional regulatory family.</text>
</comment>
<evidence type="ECO:0000313" key="6">
    <source>
        <dbReference type="EMBL" id="SMC49373.1"/>
    </source>
</evidence>
<gene>
    <name evidence="6" type="ORF">SAMN02745168_1232</name>
</gene>
<dbReference type="Pfam" id="PF03466">
    <property type="entry name" value="LysR_substrate"/>
    <property type="match status" value="1"/>
</dbReference>